<reference evidence="6 7" key="1">
    <citation type="submission" date="2016-09" db="EMBL/GenBank/DDBJ databases">
        <authorList>
            <person name="Reverchon S."/>
            <person name="Nasser W."/>
            <person name="Leonard S."/>
            <person name="Brochier C."/>
            <person name="Duprey A."/>
        </authorList>
    </citation>
    <scope>NUCLEOTIDE SEQUENCE [LARGE SCALE GENOMIC DNA]</scope>
    <source>
        <strain evidence="6 7">174/2</strain>
    </source>
</reference>
<dbReference type="Proteomes" id="UP000294820">
    <property type="component" value="Chromosome 1"/>
</dbReference>
<dbReference type="InterPro" id="IPR011761">
    <property type="entry name" value="ATP-grasp"/>
</dbReference>
<dbReference type="PANTHER" id="PTHR43585">
    <property type="entry name" value="FUMIPYRROLE BIOSYNTHESIS PROTEIN C"/>
    <property type="match status" value="1"/>
</dbReference>
<dbReference type="GO" id="GO:0016874">
    <property type="term" value="F:ligase activity"/>
    <property type="evidence" value="ECO:0007669"/>
    <property type="project" value="UniProtKB-KW"/>
</dbReference>
<organism evidence="6 7">
    <name type="scientific">Dickeya aquatica</name>
    <dbReference type="NCBI Taxonomy" id="1401087"/>
    <lineage>
        <taxon>Bacteria</taxon>
        <taxon>Pseudomonadati</taxon>
        <taxon>Pseudomonadota</taxon>
        <taxon>Gammaproteobacteria</taxon>
        <taxon>Enterobacterales</taxon>
        <taxon>Pectobacteriaceae</taxon>
        <taxon>Dickeya</taxon>
    </lineage>
</organism>
<gene>
    <name evidence="6" type="ORF">DAQ1742_00829</name>
</gene>
<dbReference type="EC" id="4.3.2.1" evidence="6"/>
<name>A0A375A788_9GAMM</name>
<evidence type="ECO:0000256" key="3">
    <source>
        <dbReference type="ARBA" id="ARBA00022840"/>
    </source>
</evidence>
<keyword evidence="3 4" id="KW-0067">ATP-binding</keyword>
<evidence type="ECO:0000256" key="2">
    <source>
        <dbReference type="ARBA" id="ARBA00022741"/>
    </source>
</evidence>
<accession>A0A375A788</accession>
<dbReference type="Gene3D" id="3.30.470.20">
    <property type="entry name" value="ATP-grasp fold, B domain"/>
    <property type="match status" value="1"/>
</dbReference>
<dbReference type="Pfam" id="PF13535">
    <property type="entry name" value="ATP-grasp_4"/>
    <property type="match status" value="1"/>
</dbReference>
<evidence type="ECO:0000313" key="6">
    <source>
        <dbReference type="EMBL" id="SLM61893.1"/>
    </source>
</evidence>
<keyword evidence="2 4" id="KW-0547">Nucleotide-binding</keyword>
<dbReference type="RefSeq" id="WP_035345742.1">
    <property type="nucleotide sequence ID" value="NZ_LT615367.1"/>
</dbReference>
<dbReference type="PROSITE" id="PS50975">
    <property type="entry name" value="ATP_GRASP"/>
    <property type="match status" value="1"/>
</dbReference>
<dbReference type="SUPFAM" id="SSF56059">
    <property type="entry name" value="Glutathione synthetase ATP-binding domain-like"/>
    <property type="match status" value="1"/>
</dbReference>
<proteinExistence type="predicted"/>
<dbReference type="NCBIfam" id="NF005543">
    <property type="entry name" value="PRK07206.1"/>
    <property type="match status" value="1"/>
</dbReference>
<evidence type="ECO:0000256" key="1">
    <source>
        <dbReference type="ARBA" id="ARBA00022598"/>
    </source>
</evidence>
<dbReference type="GO" id="GO:0005524">
    <property type="term" value="F:ATP binding"/>
    <property type="evidence" value="ECO:0007669"/>
    <property type="project" value="UniProtKB-UniRule"/>
</dbReference>
<dbReference type="GO" id="GO:0046872">
    <property type="term" value="F:metal ion binding"/>
    <property type="evidence" value="ECO:0007669"/>
    <property type="project" value="InterPro"/>
</dbReference>
<keyword evidence="6" id="KW-0456">Lyase</keyword>
<feature type="domain" description="ATP-grasp" evidence="5">
    <location>
        <begin position="115"/>
        <end position="313"/>
    </location>
</feature>
<dbReference type="KEGG" id="daq:DAQ1742_00829"/>
<dbReference type="EMBL" id="LT615367">
    <property type="protein sequence ID" value="SLM61893.1"/>
    <property type="molecule type" value="Genomic_DNA"/>
</dbReference>
<keyword evidence="7" id="KW-1185">Reference proteome</keyword>
<dbReference type="GO" id="GO:0004056">
    <property type="term" value="F:argininosuccinate lyase activity"/>
    <property type="evidence" value="ECO:0007669"/>
    <property type="project" value="UniProtKB-EC"/>
</dbReference>
<dbReference type="InterPro" id="IPR052032">
    <property type="entry name" value="ATP-dep_AA_Ligase"/>
</dbReference>
<dbReference type="PANTHER" id="PTHR43585:SF2">
    <property type="entry name" value="ATP-GRASP ENZYME FSQD"/>
    <property type="match status" value="1"/>
</dbReference>
<protein>
    <submittedName>
        <fullName evidence="6">Argininosuccinate lyase</fullName>
        <ecNumber evidence="6">4.3.2.1</ecNumber>
    </submittedName>
</protein>
<sequence length="415" mass="46564">MENKGIVIIVDAYSPTRRLAPEFIKHGYRCARVQSTPDIPDIYKGSFSLDDYCENIIHQGDLSLTLQRVANLDPVAIIAGGEIGVELADILSERLGLASNGTQLSAARRHKYTMIERLRSVGLRATRQYLPANGEALREWHTKTGGRIVVKPARSAAGEGVHFCDTPDESYAALQAIVGKKNIFSEINQEVVAQEYLSGTEYVVNTVSCEGKHRVTDIWKTTRISANAFLDMGDSIQIMPREGQIQDILVSYALQVLDAMNIQYGPGHMEIKMCHDGPCLVEIGARIAGGDMPYYAELATGQSQINWTRLAYTDPSKFHEMCDVPYPLHHYFASVAMISPFDGILESYPYKDQINQLESLLEIREYVKPGEKISKTIDDTTYPMLVLLKHRAEEVVLRDWGTLRYLDGHAFYHIY</sequence>
<evidence type="ECO:0000259" key="5">
    <source>
        <dbReference type="PROSITE" id="PS50975"/>
    </source>
</evidence>
<evidence type="ECO:0000256" key="4">
    <source>
        <dbReference type="PROSITE-ProRule" id="PRU00409"/>
    </source>
</evidence>
<dbReference type="AlphaFoldDB" id="A0A375A788"/>
<evidence type="ECO:0000313" key="7">
    <source>
        <dbReference type="Proteomes" id="UP000294820"/>
    </source>
</evidence>
<keyword evidence="1" id="KW-0436">Ligase</keyword>